<evidence type="ECO:0000256" key="1">
    <source>
        <dbReference type="SAM" id="Phobius"/>
    </source>
</evidence>
<evidence type="ECO:0000313" key="4">
    <source>
        <dbReference type="Proteomes" id="UP000494106"/>
    </source>
</evidence>
<keyword evidence="1" id="KW-0472">Membrane</keyword>
<evidence type="ECO:0000313" key="5">
    <source>
        <dbReference type="Proteomes" id="UP000494256"/>
    </source>
</evidence>
<gene>
    <name evidence="2" type="ORF">APLA_LOCUS2011</name>
    <name evidence="3" type="ORF">APLA_LOCUS5025</name>
</gene>
<feature type="transmembrane region" description="Helical" evidence="1">
    <location>
        <begin position="64"/>
        <end position="84"/>
    </location>
</feature>
<name>A0A8S0YWT7_ARCPL</name>
<dbReference type="EMBL" id="CADEBC010000479">
    <property type="protein sequence ID" value="CAB3233037.1"/>
    <property type="molecule type" value="Genomic_DNA"/>
</dbReference>
<keyword evidence="1" id="KW-0812">Transmembrane</keyword>
<proteinExistence type="predicted"/>
<dbReference type="AlphaFoldDB" id="A0A8S0YWT7"/>
<sequence length="157" mass="17602">MDMQVQIRNDHQMAVDNWLEQVLFYIGDIFEIRIVWNRETAVFTTVMAVAGGIVGGLAGGRVGAALGAGIGSATGLGVSTVLTLREAWARVKEKLREVLYIILNYLRQLDPIDYVRAFEVLMNCAHSRRELVLTILDFIFDKLGREVLSNINRHAIE</sequence>
<evidence type="ECO:0000313" key="2">
    <source>
        <dbReference type="EMBL" id="CAB3224768.1"/>
    </source>
</evidence>
<feature type="transmembrane region" description="Helical" evidence="1">
    <location>
        <begin position="40"/>
        <end position="58"/>
    </location>
</feature>
<dbReference type="Proteomes" id="UP000494256">
    <property type="component" value="Unassembled WGS sequence"/>
</dbReference>
<accession>A0A8S0YWT7</accession>
<evidence type="ECO:0000313" key="3">
    <source>
        <dbReference type="EMBL" id="CAB3233037.1"/>
    </source>
</evidence>
<keyword evidence="1" id="KW-1133">Transmembrane helix</keyword>
<organism evidence="2 5">
    <name type="scientific">Arctia plantaginis</name>
    <name type="common">Wood tiger moth</name>
    <name type="synonym">Phalaena plantaginis</name>
    <dbReference type="NCBI Taxonomy" id="874455"/>
    <lineage>
        <taxon>Eukaryota</taxon>
        <taxon>Metazoa</taxon>
        <taxon>Ecdysozoa</taxon>
        <taxon>Arthropoda</taxon>
        <taxon>Hexapoda</taxon>
        <taxon>Insecta</taxon>
        <taxon>Pterygota</taxon>
        <taxon>Neoptera</taxon>
        <taxon>Endopterygota</taxon>
        <taxon>Lepidoptera</taxon>
        <taxon>Glossata</taxon>
        <taxon>Ditrysia</taxon>
        <taxon>Noctuoidea</taxon>
        <taxon>Erebidae</taxon>
        <taxon>Arctiinae</taxon>
        <taxon>Arctia</taxon>
    </lineage>
</organism>
<comment type="caution">
    <text evidence="2">The sequence shown here is derived from an EMBL/GenBank/DDBJ whole genome shotgun (WGS) entry which is preliminary data.</text>
</comment>
<dbReference type="Proteomes" id="UP000494106">
    <property type="component" value="Unassembled WGS sequence"/>
</dbReference>
<reference evidence="4 5" key="1">
    <citation type="submission" date="2020-04" db="EMBL/GenBank/DDBJ databases">
        <authorList>
            <person name="Wallbank WR R."/>
            <person name="Pardo Diaz C."/>
            <person name="Kozak K."/>
            <person name="Martin S."/>
            <person name="Jiggins C."/>
            <person name="Moest M."/>
            <person name="Warren A I."/>
            <person name="Byers J.R.P. K."/>
            <person name="Montejo-Kovacevich G."/>
            <person name="Yen C E."/>
        </authorList>
    </citation>
    <scope>NUCLEOTIDE SEQUENCE [LARGE SCALE GENOMIC DNA]</scope>
</reference>
<protein>
    <submittedName>
        <fullName evidence="2">Uncharacterized protein</fullName>
    </submittedName>
</protein>
<keyword evidence="4" id="KW-1185">Reference proteome</keyword>
<dbReference type="EMBL" id="CADEBD010000175">
    <property type="protein sequence ID" value="CAB3224768.1"/>
    <property type="molecule type" value="Genomic_DNA"/>
</dbReference>
<dbReference type="OrthoDB" id="7472325at2759"/>